<name>A0ABV0RLL5_9TELE</name>
<protein>
    <submittedName>
        <fullName evidence="1">Uncharacterized protein</fullName>
    </submittedName>
</protein>
<evidence type="ECO:0000313" key="2">
    <source>
        <dbReference type="Proteomes" id="UP001434883"/>
    </source>
</evidence>
<comment type="caution">
    <text evidence="1">The sequence shown here is derived from an EMBL/GenBank/DDBJ whole genome shotgun (WGS) entry which is preliminary data.</text>
</comment>
<evidence type="ECO:0000313" key="1">
    <source>
        <dbReference type="EMBL" id="MEQ2208596.1"/>
    </source>
</evidence>
<keyword evidence="2" id="KW-1185">Reference proteome</keyword>
<proteinExistence type="predicted"/>
<gene>
    <name evidence="1" type="ORF">XENOCAPTIV_008223</name>
</gene>
<dbReference type="EMBL" id="JAHRIN010050608">
    <property type="protein sequence ID" value="MEQ2208596.1"/>
    <property type="molecule type" value="Genomic_DNA"/>
</dbReference>
<dbReference type="Proteomes" id="UP001434883">
    <property type="component" value="Unassembled WGS sequence"/>
</dbReference>
<reference evidence="1 2" key="1">
    <citation type="submission" date="2021-06" db="EMBL/GenBank/DDBJ databases">
        <authorList>
            <person name="Palmer J.M."/>
        </authorList>
    </citation>
    <scope>NUCLEOTIDE SEQUENCE [LARGE SCALE GENOMIC DNA]</scope>
    <source>
        <strain evidence="1 2">XC_2019</strain>
        <tissue evidence="1">Muscle</tissue>
    </source>
</reference>
<sequence>MCRQTVAPLNTCKNAKHVSFFLFFLSSNSMDIAFFVQHTCQNPTESLVLQACPCSPDGRHFPGIYTCLFISVKVRVPQRTVASCCILASFHRDMEDGYSLDRSAVTPVLFSCLQVLQKKNSLI</sequence>
<accession>A0ABV0RLL5</accession>
<organism evidence="1 2">
    <name type="scientific">Xenoophorus captivus</name>
    <dbReference type="NCBI Taxonomy" id="1517983"/>
    <lineage>
        <taxon>Eukaryota</taxon>
        <taxon>Metazoa</taxon>
        <taxon>Chordata</taxon>
        <taxon>Craniata</taxon>
        <taxon>Vertebrata</taxon>
        <taxon>Euteleostomi</taxon>
        <taxon>Actinopterygii</taxon>
        <taxon>Neopterygii</taxon>
        <taxon>Teleostei</taxon>
        <taxon>Neoteleostei</taxon>
        <taxon>Acanthomorphata</taxon>
        <taxon>Ovalentaria</taxon>
        <taxon>Atherinomorphae</taxon>
        <taxon>Cyprinodontiformes</taxon>
        <taxon>Goodeidae</taxon>
        <taxon>Xenoophorus</taxon>
    </lineage>
</organism>